<dbReference type="GO" id="GO:0009307">
    <property type="term" value="P:DNA restriction-modification system"/>
    <property type="evidence" value="ECO:0007669"/>
    <property type="project" value="UniProtKB-KW"/>
</dbReference>
<reference evidence="9" key="1">
    <citation type="submission" date="2016-10" db="EMBL/GenBank/DDBJ databases">
        <authorList>
            <person name="de Groot N.N."/>
        </authorList>
    </citation>
    <scope>NUCLEOTIDE SEQUENCE [LARGE SCALE GENOMIC DNA]</scope>
    <source>
        <strain evidence="9">10nlg</strain>
    </source>
</reference>
<dbReference type="GO" id="GO:0003677">
    <property type="term" value="F:DNA binding"/>
    <property type="evidence" value="ECO:0007669"/>
    <property type="project" value="TreeGrafter"/>
</dbReference>
<dbReference type="Proteomes" id="UP000199318">
    <property type="component" value="Unassembled WGS sequence"/>
</dbReference>
<dbReference type="GO" id="GO:0003886">
    <property type="term" value="F:DNA (cytosine-5-)-methyltransferase activity"/>
    <property type="evidence" value="ECO:0007669"/>
    <property type="project" value="UniProtKB-EC"/>
</dbReference>
<evidence type="ECO:0000256" key="4">
    <source>
        <dbReference type="ARBA" id="ARBA00022691"/>
    </source>
</evidence>
<dbReference type="GO" id="GO:0032259">
    <property type="term" value="P:methylation"/>
    <property type="evidence" value="ECO:0007669"/>
    <property type="project" value="UniProtKB-KW"/>
</dbReference>
<evidence type="ECO:0000256" key="6">
    <source>
        <dbReference type="PROSITE-ProRule" id="PRU01016"/>
    </source>
</evidence>
<evidence type="ECO:0000313" key="9">
    <source>
        <dbReference type="Proteomes" id="UP000199318"/>
    </source>
</evidence>
<proteinExistence type="inferred from homology"/>
<sequence>MSESSLSTSNKNDMPQVVDLFSGCGGFSYGFKLAGYSIAGGVEIDASAADTASYNLHWKDGIDRDHIVDDVRTFEMKKIQQNLNPDEPVIVIGGPPCQAYSQIGRAKLRSLGEDRIHTNDQRGMLFQDFIEAVLELNAESAVMENVLESVNYGGINIPHEVCSTLEKNGYSAKWTVLNAADFGVPQVRERVIVIASKSQDITSEALPCPAHRASNGKLTPGKKRMKKFSESEYFLYPKETSGEEPGWITVGEALSDLPVLFSKASDSYQYYPLNISFPYKNEAMNSYQKLMRSMNGSNLVTANSYRKTVRDFPIFERMEQGDNYIEASEIAEDLLSSHCEVYGIDPVKDKNIYDQERKKIVPPYSKDKFKEKWKKLNEEFPSHTLVAHLSTDTYSHIHPWEPRGISVREAARIQSFPDDFIFQCTMGDAYKQIGNAVPPLLSKALAESLSSFLFDKPEPATTVSEE</sequence>
<protein>
    <recommendedName>
        <fullName evidence="1">DNA (cytosine-5-)-methyltransferase</fullName>
        <ecNumber evidence="1">2.1.1.37</ecNumber>
    </recommendedName>
</protein>
<dbReference type="SUPFAM" id="SSF53335">
    <property type="entry name" value="S-adenosyl-L-methionine-dependent methyltransferases"/>
    <property type="match status" value="1"/>
</dbReference>
<dbReference type="InterPro" id="IPR029063">
    <property type="entry name" value="SAM-dependent_MTases_sf"/>
</dbReference>
<dbReference type="PANTHER" id="PTHR10629">
    <property type="entry name" value="CYTOSINE-SPECIFIC METHYLTRANSFERASE"/>
    <property type="match status" value="1"/>
</dbReference>
<feature type="active site" evidence="6">
    <location>
        <position position="97"/>
    </location>
</feature>
<keyword evidence="3 6" id="KW-0808">Transferase</keyword>
<dbReference type="RefSeq" id="WP_218140972.1">
    <property type="nucleotide sequence ID" value="NZ_FOGV01000004.1"/>
</dbReference>
<keyword evidence="9" id="KW-1185">Reference proteome</keyword>
<dbReference type="PRINTS" id="PR00105">
    <property type="entry name" value="C5METTRFRASE"/>
</dbReference>
<dbReference type="PROSITE" id="PS51679">
    <property type="entry name" value="SAM_MT_C5"/>
    <property type="match status" value="1"/>
</dbReference>
<dbReference type="InterPro" id="IPR050390">
    <property type="entry name" value="C5-Methyltransferase"/>
</dbReference>
<accession>A0A1H9RDB3</accession>
<dbReference type="Gene3D" id="3.90.120.10">
    <property type="entry name" value="DNA Methylase, subunit A, domain 2"/>
    <property type="match status" value="1"/>
</dbReference>
<evidence type="ECO:0000256" key="5">
    <source>
        <dbReference type="ARBA" id="ARBA00022747"/>
    </source>
</evidence>
<dbReference type="AlphaFoldDB" id="A0A1H9RDB3"/>
<name>A0A1H9RDB3_9BACI</name>
<dbReference type="GO" id="GO:0044027">
    <property type="term" value="P:negative regulation of gene expression via chromosomal CpG island methylation"/>
    <property type="evidence" value="ECO:0007669"/>
    <property type="project" value="TreeGrafter"/>
</dbReference>
<dbReference type="NCBIfam" id="TIGR00675">
    <property type="entry name" value="dcm"/>
    <property type="match status" value="1"/>
</dbReference>
<comment type="similarity">
    <text evidence="6 7">Belongs to the class I-like SAM-binding methyltransferase superfamily. C5-methyltransferase family.</text>
</comment>
<evidence type="ECO:0000313" key="8">
    <source>
        <dbReference type="EMBL" id="SER70688.1"/>
    </source>
</evidence>
<dbReference type="InterPro" id="IPR031303">
    <property type="entry name" value="C5_meth_CS"/>
</dbReference>
<dbReference type="Pfam" id="PF00145">
    <property type="entry name" value="DNA_methylase"/>
    <property type="match status" value="1"/>
</dbReference>
<dbReference type="PROSITE" id="PS00095">
    <property type="entry name" value="C5_MTASE_2"/>
    <property type="match status" value="1"/>
</dbReference>
<dbReference type="STRING" id="1464123.SAMN05444126_104106"/>
<gene>
    <name evidence="8" type="ORF">SAMN05444126_104106</name>
</gene>
<dbReference type="Gene3D" id="3.40.50.150">
    <property type="entry name" value="Vaccinia Virus protein VP39"/>
    <property type="match status" value="1"/>
</dbReference>
<keyword evidence="5" id="KW-0680">Restriction system</keyword>
<dbReference type="EC" id="2.1.1.37" evidence="1"/>
<organism evidence="8 9">
    <name type="scientific">Salisediminibacterium halotolerans</name>
    <dbReference type="NCBI Taxonomy" id="517425"/>
    <lineage>
        <taxon>Bacteria</taxon>
        <taxon>Bacillati</taxon>
        <taxon>Bacillota</taxon>
        <taxon>Bacilli</taxon>
        <taxon>Bacillales</taxon>
        <taxon>Bacillaceae</taxon>
        <taxon>Salisediminibacterium</taxon>
    </lineage>
</organism>
<dbReference type="InterPro" id="IPR001525">
    <property type="entry name" value="C5_MeTfrase"/>
</dbReference>
<evidence type="ECO:0000256" key="1">
    <source>
        <dbReference type="ARBA" id="ARBA00011975"/>
    </source>
</evidence>
<keyword evidence="2 6" id="KW-0489">Methyltransferase</keyword>
<comment type="caution">
    <text evidence="8">The sequence shown here is derived from an EMBL/GenBank/DDBJ whole genome shotgun (WGS) entry which is preliminary data.</text>
</comment>
<dbReference type="PANTHER" id="PTHR10629:SF52">
    <property type="entry name" value="DNA (CYTOSINE-5)-METHYLTRANSFERASE 1"/>
    <property type="match status" value="1"/>
</dbReference>
<dbReference type="EMBL" id="FOGV01000004">
    <property type="protein sequence ID" value="SER70688.1"/>
    <property type="molecule type" value="Genomic_DNA"/>
</dbReference>
<evidence type="ECO:0000256" key="2">
    <source>
        <dbReference type="ARBA" id="ARBA00022603"/>
    </source>
</evidence>
<evidence type="ECO:0000256" key="3">
    <source>
        <dbReference type="ARBA" id="ARBA00022679"/>
    </source>
</evidence>
<evidence type="ECO:0000256" key="7">
    <source>
        <dbReference type="RuleBase" id="RU000416"/>
    </source>
</evidence>
<keyword evidence="4 6" id="KW-0949">S-adenosyl-L-methionine</keyword>